<dbReference type="PANTHER" id="PTHR44858">
    <property type="entry name" value="TETRATRICOPEPTIDE REPEAT PROTEIN 6"/>
    <property type="match status" value="1"/>
</dbReference>
<dbReference type="InterPro" id="IPR011990">
    <property type="entry name" value="TPR-like_helical_dom_sf"/>
</dbReference>
<dbReference type="GO" id="GO:0046813">
    <property type="term" value="P:receptor-mediated virion attachment to host cell"/>
    <property type="evidence" value="ECO:0007669"/>
    <property type="project" value="TreeGrafter"/>
</dbReference>
<feature type="repeat" description="TPR" evidence="3">
    <location>
        <begin position="37"/>
        <end position="70"/>
    </location>
</feature>
<evidence type="ECO:0000256" key="1">
    <source>
        <dbReference type="ARBA" id="ARBA00022737"/>
    </source>
</evidence>
<dbReference type="Pfam" id="PF07714">
    <property type="entry name" value="PK_Tyr_Ser-Thr"/>
    <property type="match status" value="1"/>
</dbReference>
<dbReference type="AlphaFoldDB" id="A0A397W879"/>
<keyword evidence="1" id="KW-0677">Repeat</keyword>
<dbReference type="STRING" id="44941.A0A397W879"/>
<dbReference type="PROSITE" id="PS50005">
    <property type="entry name" value="TPR"/>
    <property type="match status" value="9"/>
</dbReference>
<protein>
    <recommendedName>
        <fullName evidence="4">Protein kinase domain-containing protein</fullName>
    </recommendedName>
</protein>
<evidence type="ECO:0000256" key="2">
    <source>
        <dbReference type="ARBA" id="ARBA00022803"/>
    </source>
</evidence>
<dbReference type="Gene3D" id="1.10.510.10">
    <property type="entry name" value="Transferase(Phosphotransferase) domain 1"/>
    <property type="match status" value="1"/>
</dbReference>
<dbReference type="InterPro" id="IPR019734">
    <property type="entry name" value="TPR_rpt"/>
</dbReference>
<comment type="caution">
    <text evidence="5">The sequence shown here is derived from an EMBL/GenBank/DDBJ whole genome shotgun (WGS) entry which is preliminary data.</text>
</comment>
<gene>
    <name evidence="5" type="ORF">C2G38_2154410</name>
</gene>
<proteinExistence type="predicted"/>
<evidence type="ECO:0000256" key="3">
    <source>
        <dbReference type="PROSITE-ProRule" id="PRU00339"/>
    </source>
</evidence>
<accession>A0A397W879</accession>
<evidence type="ECO:0000313" key="5">
    <source>
        <dbReference type="EMBL" id="RIB29777.1"/>
    </source>
</evidence>
<dbReference type="InterPro" id="IPR001245">
    <property type="entry name" value="Ser-Thr/Tyr_kinase_cat_dom"/>
</dbReference>
<organism evidence="5 6">
    <name type="scientific">Gigaspora rosea</name>
    <dbReference type="NCBI Taxonomy" id="44941"/>
    <lineage>
        <taxon>Eukaryota</taxon>
        <taxon>Fungi</taxon>
        <taxon>Fungi incertae sedis</taxon>
        <taxon>Mucoromycota</taxon>
        <taxon>Glomeromycotina</taxon>
        <taxon>Glomeromycetes</taxon>
        <taxon>Diversisporales</taxon>
        <taxon>Gigasporaceae</taxon>
        <taxon>Gigaspora</taxon>
    </lineage>
</organism>
<dbReference type="Proteomes" id="UP000266673">
    <property type="component" value="Unassembled WGS sequence"/>
</dbReference>
<dbReference type="Pfam" id="PF13181">
    <property type="entry name" value="TPR_8"/>
    <property type="match status" value="3"/>
</dbReference>
<dbReference type="PANTHER" id="PTHR44858:SF1">
    <property type="entry name" value="UDP-N-ACETYLGLUCOSAMINE--PEPTIDE N-ACETYLGLUCOSAMINYLTRANSFERASE SPINDLY-RELATED"/>
    <property type="match status" value="1"/>
</dbReference>
<dbReference type="InterPro" id="IPR011009">
    <property type="entry name" value="Kinase-like_dom_sf"/>
</dbReference>
<dbReference type="SUPFAM" id="SSF48452">
    <property type="entry name" value="TPR-like"/>
    <property type="match status" value="2"/>
</dbReference>
<feature type="repeat" description="TPR" evidence="3">
    <location>
        <begin position="71"/>
        <end position="104"/>
    </location>
</feature>
<dbReference type="EMBL" id="QKWP01000029">
    <property type="protein sequence ID" value="RIB29777.1"/>
    <property type="molecule type" value="Genomic_DNA"/>
</dbReference>
<dbReference type="SUPFAM" id="SSF56112">
    <property type="entry name" value="Protein kinase-like (PK-like)"/>
    <property type="match status" value="1"/>
</dbReference>
<dbReference type="Pfam" id="PF00515">
    <property type="entry name" value="TPR_1"/>
    <property type="match status" value="2"/>
</dbReference>
<dbReference type="InterPro" id="IPR013105">
    <property type="entry name" value="TPR_2"/>
</dbReference>
<dbReference type="PROSITE" id="PS50293">
    <property type="entry name" value="TPR_REGION"/>
    <property type="match status" value="1"/>
</dbReference>
<feature type="repeat" description="TPR" evidence="3">
    <location>
        <begin position="754"/>
        <end position="787"/>
    </location>
</feature>
<keyword evidence="2 3" id="KW-0802">TPR repeat</keyword>
<feature type="repeat" description="TPR" evidence="3">
    <location>
        <begin position="856"/>
        <end position="889"/>
    </location>
</feature>
<name>A0A397W879_9GLOM</name>
<dbReference type="OrthoDB" id="2335338at2759"/>
<dbReference type="GO" id="GO:0005524">
    <property type="term" value="F:ATP binding"/>
    <property type="evidence" value="ECO:0007669"/>
    <property type="project" value="InterPro"/>
</dbReference>
<keyword evidence="6" id="KW-1185">Reference proteome</keyword>
<dbReference type="GO" id="GO:0004672">
    <property type="term" value="F:protein kinase activity"/>
    <property type="evidence" value="ECO:0007669"/>
    <property type="project" value="InterPro"/>
</dbReference>
<feature type="repeat" description="TPR" evidence="3">
    <location>
        <begin position="822"/>
        <end position="855"/>
    </location>
</feature>
<feature type="repeat" description="TPR" evidence="3">
    <location>
        <begin position="105"/>
        <end position="138"/>
    </location>
</feature>
<dbReference type="SMART" id="SM00028">
    <property type="entry name" value="TPR"/>
    <property type="match status" value="11"/>
</dbReference>
<evidence type="ECO:0000259" key="4">
    <source>
        <dbReference type="PROSITE" id="PS50011"/>
    </source>
</evidence>
<feature type="repeat" description="TPR" evidence="3">
    <location>
        <begin position="173"/>
        <end position="206"/>
    </location>
</feature>
<dbReference type="PROSITE" id="PS50011">
    <property type="entry name" value="PROTEIN_KINASE_DOM"/>
    <property type="match status" value="1"/>
</dbReference>
<dbReference type="SUPFAM" id="SSF81901">
    <property type="entry name" value="HCP-like"/>
    <property type="match status" value="1"/>
</dbReference>
<evidence type="ECO:0000313" key="6">
    <source>
        <dbReference type="Proteomes" id="UP000266673"/>
    </source>
</evidence>
<dbReference type="InterPro" id="IPR050498">
    <property type="entry name" value="Ycf3"/>
</dbReference>
<sequence length="918" mass="106057">MSFFKRFKRFKTSQNRKINGHTVFNPRNSIGVIPNGQGGYIARGVISTNLCLYEESLEDFKIALSIEPNNLYALTNRGVTYLELEKYEESLRDLNKALEIDPNFALALSHRGIVCMKTGDYNKSLLDLNNALEINPKDIRTLEQRGNVHRILRHDKEFLEDLNSVLKISPNDVNALVFRGIAYGNLGRHEESLIDLNKALEIDENVFALCNRGIDENVFAVCNRGITYKNLGQYEEALVDLNKSINIDPTSVTALNQRGNTYRLCRGDTYRLLGQYNESPKDLNKSLEIEPNNESALISRSETYKQLETDPNNVSALEVHKKARNKYINQYLKKNFNNWTSNNEFIDQVIRNCQIVTLNPDTIVEWIPFENFKDVNFKTKGGFGSIYIAVWSDGWILVWDEKSSKLIRTGAITVVLKSLDDFIKLNDENLEEVISNIISNLGSYGVKCYGLTKNPDSSKYLLVLKYMENGDLESCLLDKNKEFNWKEIYSLLQQIFKQLHALHNSNMVHRDLHPGNILSDQEKWFISDFGFCGPVDKILNNIYGVLDMLPLKFHKQCYTTKSDIYSMGVIMWQLVTRKNPYPEFTDAFGILDPSNIIIFDPPNIIGLPTTYERMMKKCLDPNSEQRPDAQELFSFFDKMLGQISNDNDKNSEYVQNESDNLFELELLQHDLNENLQENLETIKDNNVQNKSDKLFELGLLNSKFQVLNIKALDSSSKSSKFTNEIDEFDSYLTNKDASYNLNQYREYLINFGNSPRINERSEAYRMLGQYEESLVDLNAALNIEPNNELALKYRAEIYRRFRRFEESLFDINKVLKIDKYNAMALVIRGIVYFSLGRHEESLTDLDRSLEIKPDNPFALTCRGETYFHLCNYEEALANYNGALKIKPNYAVALFGRGIINCLSSQYKNQWKILIKRWK</sequence>
<dbReference type="Gene3D" id="1.25.40.10">
    <property type="entry name" value="Tetratricopeptide repeat domain"/>
    <property type="match status" value="6"/>
</dbReference>
<reference evidence="5 6" key="1">
    <citation type="submission" date="2018-06" db="EMBL/GenBank/DDBJ databases">
        <title>Comparative genomics reveals the genomic features of Rhizophagus irregularis, R. cerebriforme, R. diaphanum and Gigaspora rosea, and their symbiotic lifestyle signature.</title>
        <authorList>
            <person name="Morin E."/>
            <person name="San Clemente H."/>
            <person name="Chen E.C.H."/>
            <person name="De La Providencia I."/>
            <person name="Hainaut M."/>
            <person name="Kuo A."/>
            <person name="Kohler A."/>
            <person name="Murat C."/>
            <person name="Tang N."/>
            <person name="Roy S."/>
            <person name="Loubradou J."/>
            <person name="Henrissat B."/>
            <person name="Grigoriev I.V."/>
            <person name="Corradi N."/>
            <person name="Roux C."/>
            <person name="Martin F.M."/>
        </authorList>
    </citation>
    <scope>NUCLEOTIDE SEQUENCE [LARGE SCALE GENOMIC DNA]</scope>
    <source>
        <strain evidence="5 6">DAOM 194757</strain>
    </source>
</reference>
<dbReference type="InterPro" id="IPR000719">
    <property type="entry name" value="Prot_kinase_dom"/>
</dbReference>
<feature type="repeat" description="TPR" evidence="3">
    <location>
        <begin position="218"/>
        <end position="251"/>
    </location>
</feature>
<feature type="repeat" description="TPR" evidence="3">
    <location>
        <begin position="260"/>
        <end position="293"/>
    </location>
</feature>
<feature type="domain" description="Protein kinase" evidence="4">
    <location>
        <begin position="372"/>
        <end position="640"/>
    </location>
</feature>
<dbReference type="Pfam" id="PF07719">
    <property type="entry name" value="TPR_2"/>
    <property type="match status" value="1"/>
</dbReference>